<protein>
    <submittedName>
        <fullName evidence="1">Uncharacterized protein</fullName>
    </submittedName>
</protein>
<dbReference type="Proteomes" id="UP001164746">
    <property type="component" value="Chromosome 11"/>
</dbReference>
<evidence type="ECO:0000313" key="2">
    <source>
        <dbReference type="Proteomes" id="UP001164746"/>
    </source>
</evidence>
<evidence type="ECO:0000313" key="1">
    <source>
        <dbReference type="EMBL" id="WAR19988.1"/>
    </source>
</evidence>
<gene>
    <name evidence="1" type="ORF">MAR_001826</name>
</gene>
<proteinExistence type="predicted"/>
<accession>A0ABY7FGZ7</accession>
<name>A0ABY7FGZ7_MYAAR</name>
<dbReference type="EMBL" id="CP111022">
    <property type="protein sequence ID" value="WAR19988.1"/>
    <property type="molecule type" value="Genomic_DNA"/>
</dbReference>
<reference evidence="1" key="1">
    <citation type="submission" date="2022-11" db="EMBL/GenBank/DDBJ databases">
        <title>Centuries of genome instability and evolution in soft-shell clam transmissible cancer (bioRxiv).</title>
        <authorList>
            <person name="Hart S.F.M."/>
            <person name="Yonemitsu M.A."/>
            <person name="Giersch R.M."/>
            <person name="Beal B.F."/>
            <person name="Arriagada G."/>
            <person name="Davis B.W."/>
            <person name="Ostrander E.A."/>
            <person name="Goff S.P."/>
            <person name="Metzger M.J."/>
        </authorList>
    </citation>
    <scope>NUCLEOTIDE SEQUENCE</scope>
    <source>
        <strain evidence="1">MELC-2E11</strain>
        <tissue evidence="1">Siphon/mantle</tissue>
    </source>
</reference>
<keyword evidence="2" id="KW-1185">Reference proteome</keyword>
<organism evidence="1 2">
    <name type="scientific">Mya arenaria</name>
    <name type="common">Soft-shell clam</name>
    <dbReference type="NCBI Taxonomy" id="6604"/>
    <lineage>
        <taxon>Eukaryota</taxon>
        <taxon>Metazoa</taxon>
        <taxon>Spiralia</taxon>
        <taxon>Lophotrochozoa</taxon>
        <taxon>Mollusca</taxon>
        <taxon>Bivalvia</taxon>
        <taxon>Autobranchia</taxon>
        <taxon>Heteroconchia</taxon>
        <taxon>Euheterodonta</taxon>
        <taxon>Imparidentia</taxon>
        <taxon>Neoheterodontei</taxon>
        <taxon>Myida</taxon>
        <taxon>Myoidea</taxon>
        <taxon>Myidae</taxon>
        <taxon>Mya</taxon>
    </lineage>
</organism>
<sequence length="68" mass="7523">MTSIPIKKGSNSELEREKVAMLRDRLTQMISLTSKQISGLKSQCLQLYSIGTKSQPEAPPENVLAMSE</sequence>